<reference evidence="2 3" key="1">
    <citation type="journal article" date="2013" name="Genome Announc.">
        <title>Genome Sequence of Moraxella macacae 0408225, a Novel Bacterial Species Isolated from a Cynomolgus Macaque with Epistaxis.</title>
        <authorList>
            <person name="Ladner J.T."/>
            <person name="Whitehouse C.A."/>
            <person name="Koroleva G.I."/>
            <person name="Palacios G.F."/>
        </authorList>
    </citation>
    <scope>NUCLEOTIDE SEQUENCE [LARGE SCALE GENOMIC DNA]</scope>
    <source>
        <strain evidence="2 3">0408225</strain>
    </source>
</reference>
<evidence type="ECO:0000313" key="2">
    <source>
        <dbReference type="EMBL" id="ELA09168.1"/>
    </source>
</evidence>
<evidence type="ECO:0000313" key="3">
    <source>
        <dbReference type="Proteomes" id="UP000023795"/>
    </source>
</evidence>
<keyword evidence="3" id="KW-1185">Reference proteome</keyword>
<dbReference type="RefSeq" id="WP_009766988.1">
    <property type="nucleotide sequence ID" value="NZ_ANIN01000001.1"/>
</dbReference>
<dbReference type="STRING" id="1230338.MOMA_02135"/>
<feature type="coiled-coil region" evidence="1">
    <location>
        <begin position="199"/>
        <end position="299"/>
    </location>
</feature>
<gene>
    <name evidence="2" type="ORF">MOMA_02135</name>
</gene>
<name>L2F9M7_9GAMM</name>
<dbReference type="eggNOG" id="COG3255">
    <property type="taxonomic scope" value="Bacteria"/>
</dbReference>
<comment type="caution">
    <text evidence="2">The sequence shown here is derived from an EMBL/GenBank/DDBJ whole genome shotgun (WGS) entry which is preliminary data.</text>
</comment>
<keyword evidence="1" id="KW-0175">Coiled coil</keyword>
<dbReference type="Proteomes" id="UP000023795">
    <property type="component" value="Unassembled WGS sequence"/>
</dbReference>
<evidence type="ECO:0008006" key="4">
    <source>
        <dbReference type="Google" id="ProtNLM"/>
    </source>
</evidence>
<dbReference type="EMBL" id="ANIN01000001">
    <property type="protein sequence ID" value="ELA09168.1"/>
    <property type="molecule type" value="Genomic_DNA"/>
</dbReference>
<accession>L2F9M7</accession>
<dbReference type="Gene3D" id="6.10.140.1430">
    <property type="match status" value="1"/>
</dbReference>
<dbReference type="AlphaFoldDB" id="L2F9M7"/>
<organism evidence="2 3">
    <name type="scientific">Moraxella macacae 0408225</name>
    <dbReference type="NCBI Taxonomy" id="1230338"/>
    <lineage>
        <taxon>Bacteria</taxon>
        <taxon>Pseudomonadati</taxon>
        <taxon>Pseudomonadota</taxon>
        <taxon>Gammaproteobacteria</taxon>
        <taxon>Moraxellales</taxon>
        <taxon>Moraxellaceae</taxon>
        <taxon>Moraxella</taxon>
    </lineage>
</organism>
<dbReference type="OrthoDB" id="6711779at2"/>
<evidence type="ECO:0000256" key="1">
    <source>
        <dbReference type="SAM" id="Coils"/>
    </source>
</evidence>
<dbReference type="PATRIC" id="fig|1230338.3.peg.472"/>
<protein>
    <recommendedName>
        <fullName evidence="4">SCP2 domain-containing protein</fullName>
    </recommendedName>
</protein>
<sequence>MFSNVKSDPLDVLLFSIGLRLAQLAKTGDSKFKSLLENRHFSIQIGSEVDQVFRTFTVNNGYFIQVSGKAQDPELTITFKDSMTGLKLLAKGDATALMVGIQNKDVVISGDYSLLMWFNQVAKFIVPPIPEPLKPIVDQAKPLLEKITPIVQDLFGKATAFFDSKTTSDEKTVRGESKYFKVEDVEDSEQAQNDDSTIVDNLKEKAHELKETAENKLEEVKLEAQVKLEEGKEKLNELKETAENKFDEVKLEAEIKLEEGKEKLDELKSTAQEKVANVNERLDAMSGETKEKIANLKKDIANKANTTTNNDEIGSFADFSQHIDEAFDTKPAPHGEVNPDLQLDNKLAEKYSKDFDVKTSK</sequence>
<proteinExistence type="predicted"/>